<dbReference type="Pfam" id="PF14389">
    <property type="entry name" value="Lzipper-MIP1"/>
    <property type="match status" value="1"/>
</dbReference>
<dbReference type="InterPro" id="IPR025757">
    <property type="entry name" value="MIP1_Leuzipper"/>
</dbReference>
<dbReference type="Proteomes" id="UP001085076">
    <property type="component" value="Miscellaneous, Linkage group lg01"/>
</dbReference>
<dbReference type="InterPro" id="IPR006869">
    <property type="entry name" value="DUF547"/>
</dbReference>
<dbReference type="OrthoDB" id="418495at2759"/>
<dbReference type="PANTHER" id="PTHR23054:SF53">
    <property type="entry name" value="OS06G0704100 PROTEIN"/>
    <property type="match status" value="1"/>
</dbReference>
<dbReference type="Pfam" id="PF04784">
    <property type="entry name" value="DUF547"/>
    <property type="match status" value="1"/>
</dbReference>
<evidence type="ECO:0000313" key="3">
    <source>
        <dbReference type="EMBL" id="KAJ0985217.1"/>
    </source>
</evidence>
<evidence type="ECO:0000259" key="1">
    <source>
        <dbReference type="Pfam" id="PF04784"/>
    </source>
</evidence>
<gene>
    <name evidence="3" type="ORF">J5N97_003573</name>
</gene>
<protein>
    <submittedName>
        <fullName evidence="3">Uncharacterized protein</fullName>
    </submittedName>
</protein>
<dbReference type="PANTHER" id="PTHR23054">
    <property type="entry name" value="TERNARY COMPLEX FACTOR MIP1, LEUCINE-ZIPPER-RELATED"/>
    <property type="match status" value="1"/>
</dbReference>
<accession>A0A9D5HRD2</accession>
<sequence>MNLRHSDHAKANYYLEKHADDVSKGKIGRTCASEVNDPAKDIKMPKTCNTYFTGNSCRFQLEQDVLRLQQLLHEEMELHAILESAVEHATVTSSDLSSLPDNAKELLSNIATLEMTVSRLEQETISLQFQLIQERNERRIAEFHLKQFPSCQLLIDSPTSLQMPDIISSIDIQDKNVPTEQSQSEILSIRKHVPVKGLYNQPNLLSEEMVQCMKNIFISLADSSLHPSKSSSSESFSSSSSPSGHLSSTSFWSLSEPSTLFSWTNSPQVDFQCDTEVIAKGNAFDPYKVHGKLSWADIGNYGLAIEVSWMSVGKKQLEYAAGALRRFRSLVEQLAKVNAIHLNDNEKLAFWINLYNALIMHAYLAYGVPKSDLKLFSLMQKAAYTVGGHSFSAACIEHVILKLKTPGYKPQAALLLALQKLKLSEEQRKCSIETPEPLAAFALSCGMFSSPAVRIYTANNVREELQEAQRDFIQASVGLSSKGKLMIPKMLHCFARGFIDDANLASWISHFLPQQQADLCKQCLSQRRNGFLGSRNFAVIPYDPRFRYLFLPEILPARIFPCS</sequence>
<comment type="caution">
    <text evidence="3">The sequence shown here is derived from an EMBL/GenBank/DDBJ whole genome shotgun (WGS) entry which is preliminary data.</text>
</comment>
<dbReference type="AlphaFoldDB" id="A0A9D5HRD2"/>
<feature type="domain" description="DUF547" evidence="1">
    <location>
        <begin position="341"/>
        <end position="473"/>
    </location>
</feature>
<proteinExistence type="predicted"/>
<evidence type="ECO:0000259" key="2">
    <source>
        <dbReference type="Pfam" id="PF14389"/>
    </source>
</evidence>
<organism evidence="3 4">
    <name type="scientific">Dioscorea zingiberensis</name>
    <dbReference type="NCBI Taxonomy" id="325984"/>
    <lineage>
        <taxon>Eukaryota</taxon>
        <taxon>Viridiplantae</taxon>
        <taxon>Streptophyta</taxon>
        <taxon>Embryophyta</taxon>
        <taxon>Tracheophyta</taxon>
        <taxon>Spermatophyta</taxon>
        <taxon>Magnoliopsida</taxon>
        <taxon>Liliopsida</taxon>
        <taxon>Dioscoreales</taxon>
        <taxon>Dioscoreaceae</taxon>
        <taxon>Dioscorea</taxon>
    </lineage>
</organism>
<name>A0A9D5HRD2_9LILI</name>
<feature type="domain" description="Ternary complex factor MIP1 leucine-zipper" evidence="2">
    <location>
        <begin position="55"/>
        <end position="134"/>
    </location>
</feature>
<dbReference type="EMBL" id="JAGGNH010000001">
    <property type="protein sequence ID" value="KAJ0985217.1"/>
    <property type="molecule type" value="Genomic_DNA"/>
</dbReference>
<keyword evidence="4" id="KW-1185">Reference proteome</keyword>
<reference evidence="3" key="2">
    <citation type="journal article" date="2022" name="Hortic Res">
        <title>The genome of Dioscorea zingiberensis sheds light on the biosynthesis, origin and evolution of the medicinally important diosgenin saponins.</title>
        <authorList>
            <person name="Li Y."/>
            <person name="Tan C."/>
            <person name="Li Z."/>
            <person name="Guo J."/>
            <person name="Li S."/>
            <person name="Chen X."/>
            <person name="Wang C."/>
            <person name="Dai X."/>
            <person name="Yang H."/>
            <person name="Song W."/>
            <person name="Hou L."/>
            <person name="Xu J."/>
            <person name="Tong Z."/>
            <person name="Xu A."/>
            <person name="Yuan X."/>
            <person name="Wang W."/>
            <person name="Yang Q."/>
            <person name="Chen L."/>
            <person name="Sun Z."/>
            <person name="Wang K."/>
            <person name="Pan B."/>
            <person name="Chen J."/>
            <person name="Bao Y."/>
            <person name="Liu F."/>
            <person name="Qi X."/>
            <person name="Gang D.R."/>
            <person name="Wen J."/>
            <person name="Li J."/>
        </authorList>
    </citation>
    <scope>NUCLEOTIDE SEQUENCE</scope>
    <source>
        <strain evidence="3">Dzin_1.0</strain>
    </source>
</reference>
<reference evidence="3" key="1">
    <citation type="submission" date="2021-03" db="EMBL/GenBank/DDBJ databases">
        <authorList>
            <person name="Li Z."/>
            <person name="Yang C."/>
        </authorList>
    </citation>
    <scope>NUCLEOTIDE SEQUENCE</scope>
    <source>
        <strain evidence="3">Dzin_1.0</strain>
        <tissue evidence="3">Leaf</tissue>
    </source>
</reference>
<evidence type="ECO:0000313" key="4">
    <source>
        <dbReference type="Proteomes" id="UP001085076"/>
    </source>
</evidence>